<evidence type="ECO:0000313" key="1">
    <source>
        <dbReference type="EMBL" id="KIU17405.1"/>
    </source>
</evidence>
<dbReference type="EMBL" id="JXST01000009">
    <property type="protein sequence ID" value="KIU17405.1"/>
    <property type="molecule type" value="Genomic_DNA"/>
</dbReference>
<proteinExistence type="predicted"/>
<sequence length="114" mass="13040">MSFEYPDDAEILDNLGVTPVISWDLDYWERTVELSTGIETLRVSYDQTGFVCVEWREGERSLLSLSRDRADRLTVWSKDGRSYLAVDFKGELGTDGRVTIDVFPDIAVTDVQRL</sequence>
<evidence type="ECO:0000313" key="2">
    <source>
        <dbReference type="Proteomes" id="UP000032221"/>
    </source>
</evidence>
<keyword evidence="2" id="KW-1185">Reference proteome</keyword>
<gene>
    <name evidence="1" type="ORF">TL10_08685</name>
</gene>
<dbReference type="RefSeq" id="WP_131630705.1">
    <property type="nucleotide sequence ID" value="NZ_BAAARC010000027.1"/>
</dbReference>
<protein>
    <submittedName>
        <fullName evidence="1">Uncharacterized protein</fullName>
    </submittedName>
</protein>
<organism evidence="1 2">
    <name type="scientific">Mycolicibacterium llatzerense</name>
    <dbReference type="NCBI Taxonomy" id="280871"/>
    <lineage>
        <taxon>Bacteria</taxon>
        <taxon>Bacillati</taxon>
        <taxon>Actinomycetota</taxon>
        <taxon>Actinomycetes</taxon>
        <taxon>Mycobacteriales</taxon>
        <taxon>Mycobacteriaceae</taxon>
        <taxon>Mycolicibacterium</taxon>
    </lineage>
</organism>
<dbReference type="AlphaFoldDB" id="A0A0D1L939"/>
<comment type="caution">
    <text evidence="1">The sequence shown here is derived from an EMBL/GenBank/DDBJ whole genome shotgun (WGS) entry which is preliminary data.</text>
</comment>
<dbReference type="PATRIC" id="fig|280871.6.peg.1795"/>
<reference evidence="1 2" key="1">
    <citation type="submission" date="2015-01" db="EMBL/GenBank/DDBJ databases">
        <title>Genome sequence of Mycobacterium llatzerense and Mycobacterium immunogenum recovered from brain abscess.</title>
        <authorList>
            <person name="Greninger A.L."/>
            <person name="Langelier C."/>
            <person name="Cunningham G."/>
            <person name="Chiu C.Y."/>
            <person name="Miller S."/>
        </authorList>
    </citation>
    <scope>NUCLEOTIDE SEQUENCE [LARGE SCALE GENOMIC DNA]</scope>
    <source>
        <strain evidence="1 2">CLUC14</strain>
    </source>
</reference>
<dbReference type="Proteomes" id="UP000032221">
    <property type="component" value="Unassembled WGS sequence"/>
</dbReference>
<name>A0A0D1L939_9MYCO</name>
<accession>A0A0D1L939</accession>